<keyword evidence="2" id="KW-0472">Membrane</keyword>
<feature type="region of interest" description="Disordered" evidence="1">
    <location>
        <begin position="337"/>
        <end position="358"/>
    </location>
</feature>
<dbReference type="Gene3D" id="1.20.58.390">
    <property type="entry name" value="Neurotransmitter-gated ion-channel transmembrane domain"/>
    <property type="match status" value="1"/>
</dbReference>
<dbReference type="InterPro" id="IPR036719">
    <property type="entry name" value="Neuro-gated_channel_TM_sf"/>
</dbReference>
<reference evidence="3 4" key="1">
    <citation type="submission" date="2024-02" db="EMBL/GenBank/DDBJ databases">
        <authorList>
            <person name="Chen Y."/>
            <person name="Shah S."/>
            <person name="Dougan E. K."/>
            <person name="Thang M."/>
            <person name="Chan C."/>
        </authorList>
    </citation>
    <scope>NUCLEOTIDE SEQUENCE [LARGE SCALE GENOMIC DNA]</scope>
</reference>
<protein>
    <recommendedName>
        <fullName evidence="5">Neurotransmitter-gated ion-channel ligand-binding domain-containing protein</fullName>
    </recommendedName>
</protein>
<evidence type="ECO:0000256" key="2">
    <source>
        <dbReference type="SAM" id="Phobius"/>
    </source>
</evidence>
<evidence type="ECO:0000256" key="1">
    <source>
        <dbReference type="SAM" id="MobiDB-lite"/>
    </source>
</evidence>
<dbReference type="SUPFAM" id="SSF90112">
    <property type="entry name" value="Neurotransmitter-gated ion-channel transmembrane pore"/>
    <property type="match status" value="1"/>
</dbReference>
<organism evidence="3 4">
    <name type="scientific">Durusdinium trenchii</name>
    <dbReference type="NCBI Taxonomy" id="1381693"/>
    <lineage>
        <taxon>Eukaryota</taxon>
        <taxon>Sar</taxon>
        <taxon>Alveolata</taxon>
        <taxon>Dinophyceae</taxon>
        <taxon>Suessiales</taxon>
        <taxon>Symbiodiniaceae</taxon>
        <taxon>Durusdinium</taxon>
    </lineage>
</organism>
<keyword evidence="2" id="KW-1133">Transmembrane helix</keyword>
<comment type="caution">
    <text evidence="3">The sequence shown here is derived from an EMBL/GenBank/DDBJ whole genome shotgun (WGS) entry which is preliminary data.</text>
</comment>
<keyword evidence="4" id="KW-1185">Reference proteome</keyword>
<gene>
    <name evidence="3" type="ORF">SCF082_LOCUS1808</name>
</gene>
<accession>A0ABP0HHW6</accession>
<keyword evidence="2" id="KW-0812">Transmembrane</keyword>
<feature type="compositionally biased region" description="Basic and acidic residues" evidence="1">
    <location>
        <begin position="337"/>
        <end position="350"/>
    </location>
</feature>
<dbReference type="InterPro" id="IPR038050">
    <property type="entry name" value="Neuro_actylchol_rec"/>
</dbReference>
<proteinExistence type="predicted"/>
<evidence type="ECO:0000313" key="4">
    <source>
        <dbReference type="Proteomes" id="UP001642464"/>
    </source>
</evidence>
<dbReference type="Proteomes" id="UP001642464">
    <property type="component" value="Unassembled WGS sequence"/>
</dbReference>
<evidence type="ECO:0008006" key="5">
    <source>
        <dbReference type="Google" id="ProtNLM"/>
    </source>
</evidence>
<feature type="transmembrane region" description="Helical" evidence="2">
    <location>
        <begin position="208"/>
        <end position="229"/>
    </location>
</feature>
<name>A0ABP0HHW6_9DINO</name>
<feature type="transmembrane region" description="Helical" evidence="2">
    <location>
        <begin position="272"/>
        <end position="291"/>
    </location>
</feature>
<feature type="transmembrane region" description="Helical" evidence="2">
    <location>
        <begin position="303"/>
        <end position="326"/>
    </location>
</feature>
<sequence>MLARRKYATNPCQDKWGDEKVWTQLLDRVMCYAVVSVTSVDAKLGGFQVRMVCRWAFRTSNAYKETEISYRGVPGLRIPGLQVTAQESRIWKDLSQTTDDTITWNGTSIFLLDGYKPYHLQDFPFDRHIISLKHVDFVWRIEKDDDDFFDSMQIVWLTVESKSILPEWNAGESDIMAIQSVIETLDDQTTEVCSKFVIDLRIERAHKFYVRQIFFITCLITVASCTPLAMPLEDMGDRLSVYGGGLLTLVAFKYGVMDHLPSVPYPTFTDSFLMWQIITIVLSTFESLFLWRLSKQYPVTVDWVENGTFFGVAAGWSLVFMIVACCKPRYRTSWDSVKERSTAEEHDQDGGRSTGKRARMIPHSPWRFCPMAFPMATSSETEATAMTIMSETDSFQTANDLLPRSMP</sequence>
<evidence type="ECO:0000313" key="3">
    <source>
        <dbReference type="EMBL" id="CAK8989447.1"/>
    </source>
</evidence>
<dbReference type="EMBL" id="CAXAMM010000891">
    <property type="protein sequence ID" value="CAK8989447.1"/>
    <property type="molecule type" value="Genomic_DNA"/>
</dbReference>